<evidence type="ECO:0000256" key="8">
    <source>
        <dbReference type="ARBA" id="ARBA00022842"/>
    </source>
</evidence>
<keyword evidence="15" id="KW-1185">Reference proteome</keyword>
<keyword evidence="9" id="KW-0718">Serine biosynthesis</keyword>
<dbReference type="InterPro" id="IPR050582">
    <property type="entry name" value="HAD-like_SerB"/>
</dbReference>
<keyword evidence="6" id="KW-0479">Metal-binding</keyword>
<comment type="cofactor">
    <cofactor evidence="1">
        <name>Mg(2+)</name>
        <dbReference type="ChEBI" id="CHEBI:18420"/>
    </cofactor>
</comment>
<evidence type="ECO:0000256" key="9">
    <source>
        <dbReference type="ARBA" id="ARBA00023299"/>
    </source>
</evidence>
<dbReference type="GO" id="GO:0036424">
    <property type="term" value="F:L-phosphoserine phosphatase activity"/>
    <property type="evidence" value="ECO:0007669"/>
    <property type="project" value="InterPro"/>
</dbReference>
<dbReference type="Pfam" id="PF12710">
    <property type="entry name" value="HAD"/>
    <property type="match status" value="1"/>
</dbReference>
<evidence type="ECO:0000256" key="6">
    <source>
        <dbReference type="ARBA" id="ARBA00022723"/>
    </source>
</evidence>
<comment type="pathway">
    <text evidence="2">Amino-acid biosynthesis; L-serine biosynthesis; L-serine from 3-phospho-D-glycerate: step 3/3.</text>
</comment>
<accession>A0A3N3ZRA1</accession>
<evidence type="ECO:0000256" key="11">
    <source>
        <dbReference type="ARBA" id="ARBA00048138"/>
    </source>
</evidence>
<dbReference type="InterPro" id="IPR004469">
    <property type="entry name" value="PSP"/>
</dbReference>
<dbReference type="InterPro" id="IPR036412">
    <property type="entry name" value="HAD-like_sf"/>
</dbReference>
<protein>
    <recommendedName>
        <fullName evidence="4">phosphoserine phosphatase</fullName>
        <ecNumber evidence="4">3.1.3.3</ecNumber>
    </recommendedName>
    <alternativeName>
        <fullName evidence="10">O-phosphoserine phosphohydrolase</fullName>
    </alternativeName>
</protein>
<keyword evidence="5" id="KW-0028">Amino-acid biosynthesis</keyword>
<dbReference type="RefSeq" id="WP_123824778.1">
    <property type="nucleotide sequence ID" value="NZ_RKMF01000005.1"/>
</dbReference>
<name>A0A3N3ZRA1_9MICC</name>
<proteinExistence type="inferred from homology"/>
<comment type="catalytic activity">
    <reaction evidence="11">
        <text>O-phospho-L-serine + H2O = L-serine + phosphate</text>
        <dbReference type="Rhea" id="RHEA:21208"/>
        <dbReference type="ChEBI" id="CHEBI:15377"/>
        <dbReference type="ChEBI" id="CHEBI:33384"/>
        <dbReference type="ChEBI" id="CHEBI:43474"/>
        <dbReference type="ChEBI" id="CHEBI:57524"/>
        <dbReference type="EC" id="3.1.3.3"/>
    </reaction>
</comment>
<dbReference type="Gene3D" id="3.40.50.1000">
    <property type="entry name" value="HAD superfamily/HAD-like"/>
    <property type="match status" value="1"/>
</dbReference>
<feature type="active site" description="Proton donor" evidence="13">
    <location>
        <position position="111"/>
    </location>
</feature>
<feature type="active site" description="Nucleophile" evidence="13">
    <location>
        <position position="109"/>
    </location>
</feature>
<dbReference type="SFLD" id="SFLDF00029">
    <property type="entry name" value="phosphoserine_phosphatase"/>
    <property type="match status" value="1"/>
</dbReference>
<dbReference type="EMBL" id="RKMF01000005">
    <property type="protein sequence ID" value="ROZ63783.1"/>
    <property type="molecule type" value="Genomic_DNA"/>
</dbReference>
<organism evidence="14 15">
    <name type="scientific">Kocuria soli</name>
    <dbReference type="NCBI Taxonomy" id="2485125"/>
    <lineage>
        <taxon>Bacteria</taxon>
        <taxon>Bacillati</taxon>
        <taxon>Actinomycetota</taxon>
        <taxon>Actinomycetes</taxon>
        <taxon>Micrococcales</taxon>
        <taxon>Micrococcaceae</taxon>
        <taxon>Kocuria</taxon>
    </lineage>
</organism>
<gene>
    <name evidence="14" type="primary">serB</name>
    <name evidence="14" type="ORF">EDL96_05405</name>
</gene>
<dbReference type="GO" id="GO:0006564">
    <property type="term" value="P:L-serine biosynthetic process"/>
    <property type="evidence" value="ECO:0007669"/>
    <property type="project" value="UniProtKB-KW"/>
</dbReference>
<reference evidence="14 15" key="1">
    <citation type="submission" date="2018-10" db="EMBL/GenBank/DDBJ databases">
        <title>Kocuria sp. M5W7-7, whole genome shotgun sequence.</title>
        <authorList>
            <person name="Tuo L."/>
        </authorList>
    </citation>
    <scope>NUCLEOTIDE SEQUENCE [LARGE SCALE GENOMIC DNA]</scope>
    <source>
        <strain evidence="14 15">M5W7-7</strain>
    </source>
</reference>
<sequence length="310" mass="33533">MTDELAVIALSKTPQPEDVEEILAEIEDSGATVEQHGRVRVTSTASGGGDESEATGYSAMTARVTGADLENLRTRLRPDPMGFRWHSVDVNVIPGHLFDPEVKKMVIMDVDSTLIQQEVIELLAAHVGREQEVAEVTERAMRGEIDFAQSLHERVAVLQGLPESVIDEVVAQVRPSVGARVLIETFHRAGHTVAAVSGGFNQVLAPLAEKLGLDHYLANQLEIEDGHLTGRVTGAVVEAEIKARMLEEWAINDGVRPEQVIAVGDGANDLKMLARAGLGISFNGKQVLREAADAQINLPNLDSVRFFADL</sequence>
<dbReference type="SFLD" id="SFLDS00003">
    <property type="entry name" value="Haloacid_Dehalogenase"/>
    <property type="match status" value="1"/>
</dbReference>
<dbReference type="NCBIfam" id="TIGR00338">
    <property type="entry name" value="serB"/>
    <property type="match status" value="1"/>
</dbReference>
<dbReference type="AlphaFoldDB" id="A0A3N3ZRA1"/>
<comment type="similarity">
    <text evidence="3">Belongs to the HAD-like hydrolase superfamily. SerB family.</text>
</comment>
<evidence type="ECO:0000256" key="5">
    <source>
        <dbReference type="ARBA" id="ARBA00022605"/>
    </source>
</evidence>
<dbReference type="OrthoDB" id="9792539at2"/>
<evidence type="ECO:0000256" key="3">
    <source>
        <dbReference type="ARBA" id="ARBA00009184"/>
    </source>
</evidence>
<evidence type="ECO:0000256" key="7">
    <source>
        <dbReference type="ARBA" id="ARBA00022801"/>
    </source>
</evidence>
<evidence type="ECO:0000313" key="14">
    <source>
        <dbReference type="EMBL" id="ROZ63783.1"/>
    </source>
</evidence>
<evidence type="ECO:0000256" key="13">
    <source>
        <dbReference type="PIRSR" id="PIRSR604469-1"/>
    </source>
</evidence>
<dbReference type="UniPathway" id="UPA00135">
    <property type="reaction ID" value="UER00198"/>
</dbReference>
<dbReference type="GO" id="GO:0005737">
    <property type="term" value="C:cytoplasm"/>
    <property type="evidence" value="ECO:0007669"/>
    <property type="project" value="TreeGrafter"/>
</dbReference>
<dbReference type="SFLD" id="SFLDG01136">
    <property type="entry name" value="C1.6:_Phosphoserine_Phosphatas"/>
    <property type="match status" value="1"/>
</dbReference>
<dbReference type="InterPro" id="IPR023214">
    <property type="entry name" value="HAD_sf"/>
</dbReference>
<keyword evidence="7 14" id="KW-0378">Hydrolase</keyword>
<evidence type="ECO:0000313" key="15">
    <source>
        <dbReference type="Proteomes" id="UP000270616"/>
    </source>
</evidence>
<dbReference type="PANTHER" id="PTHR43344:SF2">
    <property type="entry name" value="PHOSPHOSERINE PHOSPHATASE"/>
    <property type="match status" value="1"/>
</dbReference>
<evidence type="ECO:0000256" key="4">
    <source>
        <dbReference type="ARBA" id="ARBA00012640"/>
    </source>
</evidence>
<comment type="catalytic activity">
    <reaction evidence="12">
        <text>O-phospho-D-serine + H2O = D-serine + phosphate</text>
        <dbReference type="Rhea" id="RHEA:24873"/>
        <dbReference type="ChEBI" id="CHEBI:15377"/>
        <dbReference type="ChEBI" id="CHEBI:35247"/>
        <dbReference type="ChEBI" id="CHEBI:43474"/>
        <dbReference type="ChEBI" id="CHEBI:58680"/>
        <dbReference type="EC" id="3.1.3.3"/>
    </reaction>
</comment>
<evidence type="ECO:0000256" key="12">
    <source>
        <dbReference type="ARBA" id="ARBA00048523"/>
    </source>
</evidence>
<comment type="caution">
    <text evidence="14">The sequence shown here is derived from an EMBL/GenBank/DDBJ whole genome shotgun (WGS) entry which is preliminary data.</text>
</comment>
<dbReference type="Proteomes" id="UP000270616">
    <property type="component" value="Unassembled WGS sequence"/>
</dbReference>
<keyword evidence="8" id="KW-0460">Magnesium</keyword>
<dbReference type="SUPFAM" id="SSF56784">
    <property type="entry name" value="HAD-like"/>
    <property type="match status" value="1"/>
</dbReference>
<evidence type="ECO:0000256" key="2">
    <source>
        <dbReference type="ARBA" id="ARBA00005135"/>
    </source>
</evidence>
<dbReference type="GO" id="GO:0000287">
    <property type="term" value="F:magnesium ion binding"/>
    <property type="evidence" value="ECO:0007669"/>
    <property type="project" value="TreeGrafter"/>
</dbReference>
<evidence type="ECO:0000256" key="10">
    <source>
        <dbReference type="ARBA" id="ARBA00031693"/>
    </source>
</evidence>
<dbReference type="EC" id="3.1.3.3" evidence="4"/>
<dbReference type="SFLD" id="SFLDG01137">
    <property type="entry name" value="C1.6.1:_Phosphoserine_Phosphat"/>
    <property type="match status" value="1"/>
</dbReference>
<dbReference type="PANTHER" id="PTHR43344">
    <property type="entry name" value="PHOSPHOSERINE PHOSPHATASE"/>
    <property type="match status" value="1"/>
</dbReference>
<evidence type="ECO:0000256" key="1">
    <source>
        <dbReference type="ARBA" id="ARBA00001946"/>
    </source>
</evidence>
<dbReference type="NCBIfam" id="TIGR01488">
    <property type="entry name" value="HAD-SF-IB"/>
    <property type="match status" value="1"/>
</dbReference>